<dbReference type="AlphaFoldDB" id="A0A2J6Q4F9"/>
<evidence type="ECO:0000256" key="1">
    <source>
        <dbReference type="SAM" id="Coils"/>
    </source>
</evidence>
<feature type="compositionally biased region" description="Basic and acidic residues" evidence="2">
    <location>
        <begin position="22"/>
        <end position="31"/>
    </location>
</feature>
<evidence type="ECO:0000256" key="2">
    <source>
        <dbReference type="SAM" id="MobiDB-lite"/>
    </source>
</evidence>
<evidence type="ECO:0000313" key="3">
    <source>
        <dbReference type="EMBL" id="PMD21187.1"/>
    </source>
</evidence>
<accession>A0A2J6Q4F9</accession>
<gene>
    <name evidence="3" type="ORF">NA56DRAFT_645882</name>
</gene>
<reference evidence="3 4" key="1">
    <citation type="submission" date="2016-05" db="EMBL/GenBank/DDBJ databases">
        <title>A degradative enzymes factory behind the ericoid mycorrhizal symbiosis.</title>
        <authorList>
            <consortium name="DOE Joint Genome Institute"/>
            <person name="Martino E."/>
            <person name="Morin E."/>
            <person name="Grelet G."/>
            <person name="Kuo A."/>
            <person name="Kohler A."/>
            <person name="Daghino S."/>
            <person name="Barry K."/>
            <person name="Choi C."/>
            <person name="Cichocki N."/>
            <person name="Clum A."/>
            <person name="Copeland A."/>
            <person name="Hainaut M."/>
            <person name="Haridas S."/>
            <person name="Labutti K."/>
            <person name="Lindquist E."/>
            <person name="Lipzen A."/>
            <person name="Khouja H.-R."/>
            <person name="Murat C."/>
            <person name="Ohm R."/>
            <person name="Olson A."/>
            <person name="Spatafora J."/>
            <person name="Veneault-Fourrey C."/>
            <person name="Henrissat B."/>
            <person name="Grigoriev I."/>
            <person name="Martin F."/>
            <person name="Perotto S."/>
        </authorList>
    </citation>
    <scope>NUCLEOTIDE SEQUENCE [LARGE SCALE GENOMIC DNA]</scope>
    <source>
        <strain evidence="3 4">UAMH 7357</strain>
    </source>
</reference>
<dbReference type="OrthoDB" id="3553547at2759"/>
<protein>
    <submittedName>
        <fullName evidence="3">Uncharacterized protein</fullName>
    </submittedName>
</protein>
<evidence type="ECO:0000313" key="4">
    <source>
        <dbReference type="Proteomes" id="UP000235672"/>
    </source>
</evidence>
<name>A0A2J6Q4F9_9HELO</name>
<sequence length="638" mass="72108">MDETEKLAYARGRSTTCGSPKFSRDPESYDRNEFKVQGETISSQGRRGSYDYHYAATYPPAKKEWRHHRLLPTRKPLTSTHANIKHYHHGVSAKRKEDTCYERNLLNIKTRQSPEFVDVVSLSLYPIKFVPLVNGSVVQKSEEMESSHGSAEETTGISGREVVTQTNKKPGTSLPGVTSQSGAYLEDAKLGTTSFNASSKTIEIQLYALLQRIRRLGETVWGLRSKVQEQRVILRSKQYAKAAADDQYMRLARLKESGADERNVLVSSEGRTLQELFQDCEKVRAEYGPLEDDCNALEDQLGSQEYELTRLEENFVRICNSIVPLDSGPSSPENIREGQSESSSSDVHQIYHPLVAEYFSKLGDVEIFRERLERHQEEREALEAGRETRQRVNHSLAPEDQAWLEQAEELQNEILKDLAEAQADAEELKRKCLVAELLDENGEPKDFQTQFQTQEQEAFAGDVDVDAKGQTSDYVKFPNLLPQSGTKDMKFKDSAPRPDELSESAGDHINQWLLHTLRSSPLDANLLARTFEAQVGNFEAQKWEIDVRNHWYRDGAIKDASGYQIESIESETPVYGRSKLSTASFNEYNIEPVLGITGRGTAVSDTSSVSGSVFLRTDEENEMAVGPLPRSKYDRTRR</sequence>
<dbReference type="Proteomes" id="UP000235672">
    <property type="component" value="Unassembled WGS sequence"/>
</dbReference>
<keyword evidence="4" id="KW-1185">Reference proteome</keyword>
<dbReference type="EMBL" id="KZ613482">
    <property type="protein sequence ID" value="PMD21187.1"/>
    <property type="molecule type" value="Genomic_DNA"/>
</dbReference>
<organism evidence="3 4">
    <name type="scientific">Hyaloscypha hepaticicola</name>
    <dbReference type="NCBI Taxonomy" id="2082293"/>
    <lineage>
        <taxon>Eukaryota</taxon>
        <taxon>Fungi</taxon>
        <taxon>Dikarya</taxon>
        <taxon>Ascomycota</taxon>
        <taxon>Pezizomycotina</taxon>
        <taxon>Leotiomycetes</taxon>
        <taxon>Helotiales</taxon>
        <taxon>Hyaloscyphaceae</taxon>
        <taxon>Hyaloscypha</taxon>
    </lineage>
</organism>
<feature type="region of interest" description="Disordered" evidence="2">
    <location>
        <begin position="327"/>
        <end position="347"/>
    </location>
</feature>
<feature type="region of interest" description="Disordered" evidence="2">
    <location>
        <begin position="1"/>
        <end position="31"/>
    </location>
</feature>
<proteinExistence type="predicted"/>
<feature type="coiled-coil region" evidence="1">
    <location>
        <begin position="365"/>
        <end position="438"/>
    </location>
</feature>
<keyword evidence="1" id="KW-0175">Coiled coil</keyword>